<evidence type="ECO:0000256" key="5">
    <source>
        <dbReference type="ARBA" id="ARBA00048391"/>
    </source>
</evidence>
<dbReference type="Pfam" id="PF05175">
    <property type="entry name" value="MTS"/>
    <property type="match status" value="1"/>
</dbReference>
<evidence type="ECO:0000256" key="4">
    <source>
        <dbReference type="ARBA" id="ARBA00022691"/>
    </source>
</evidence>
<dbReference type="Gene3D" id="3.40.50.150">
    <property type="entry name" value="Vaccinia Virus protein VP39"/>
    <property type="match status" value="1"/>
</dbReference>
<evidence type="ECO:0000259" key="6">
    <source>
        <dbReference type="Pfam" id="PF05175"/>
    </source>
</evidence>
<dbReference type="PANTHER" id="PTHR18895">
    <property type="entry name" value="HEMK METHYLTRANSFERASE"/>
    <property type="match status" value="1"/>
</dbReference>
<keyword evidence="3" id="KW-0808">Transferase</keyword>
<comment type="caution">
    <text evidence="7">The sequence shown here is derived from an EMBL/GenBank/DDBJ whole genome shotgun (WGS) entry which is preliminary data.</text>
</comment>
<comment type="catalytic activity">
    <reaction evidence="5">
        <text>L-glutaminyl-[peptide chain release factor] + S-adenosyl-L-methionine = N(5)-methyl-L-glutaminyl-[peptide chain release factor] + S-adenosyl-L-homocysteine + H(+)</text>
        <dbReference type="Rhea" id="RHEA:42896"/>
        <dbReference type="Rhea" id="RHEA-COMP:10271"/>
        <dbReference type="Rhea" id="RHEA-COMP:10272"/>
        <dbReference type="ChEBI" id="CHEBI:15378"/>
        <dbReference type="ChEBI" id="CHEBI:30011"/>
        <dbReference type="ChEBI" id="CHEBI:57856"/>
        <dbReference type="ChEBI" id="CHEBI:59789"/>
        <dbReference type="ChEBI" id="CHEBI:61891"/>
        <dbReference type="EC" id="2.1.1.297"/>
    </reaction>
</comment>
<dbReference type="InterPro" id="IPR029063">
    <property type="entry name" value="SAM-dependent_MTases_sf"/>
</dbReference>
<evidence type="ECO:0000313" key="7">
    <source>
        <dbReference type="EMBL" id="GAH74961.1"/>
    </source>
</evidence>
<feature type="domain" description="Methyltransferase small" evidence="6">
    <location>
        <begin position="1"/>
        <end position="83"/>
    </location>
</feature>
<protein>
    <recommendedName>
        <fullName evidence="1">peptide chain release factor N(5)-glutamine methyltransferase</fullName>
        <ecNumber evidence="1">2.1.1.297</ecNumber>
    </recommendedName>
</protein>
<dbReference type="GO" id="GO:0102559">
    <property type="term" value="F:peptide chain release factor N(5)-glutamine methyltransferase activity"/>
    <property type="evidence" value="ECO:0007669"/>
    <property type="project" value="UniProtKB-EC"/>
</dbReference>
<dbReference type="EC" id="2.1.1.297" evidence="1"/>
<feature type="non-terminal residue" evidence="7">
    <location>
        <position position="1"/>
    </location>
</feature>
<dbReference type="InterPro" id="IPR007848">
    <property type="entry name" value="Small_mtfrase_dom"/>
</dbReference>
<keyword evidence="2" id="KW-0489">Methyltransferase</keyword>
<proteinExistence type="predicted"/>
<dbReference type="AlphaFoldDB" id="X1HXV5"/>
<evidence type="ECO:0000256" key="1">
    <source>
        <dbReference type="ARBA" id="ARBA00012771"/>
    </source>
</evidence>
<dbReference type="SUPFAM" id="SSF53335">
    <property type="entry name" value="S-adenosyl-L-methionine-dependent methyltransferases"/>
    <property type="match status" value="1"/>
</dbReference>
<dbReference type="InterPro" id="IPR050320">
    <property type="entry name" value="N5-glutamine_MTase"/>
</dbReference>
<evidence type="ECO:0000256" key="2">
    <source>
        <dbReference type="ARBA" id="ARBA00022603"/>
    </source>
</evidence>
<dbReference type="NCBIfam" id="TIGR00536">
    <property type="entry name" value="hemK_fam"/>
    <property type="match status" value="1"/>
</dbReference>
<gene>
    <name evidence="7" type="ORF">S03H2_44065</name>
</gene>
<dbReference type="EMBL" id="BARU01027529">
    <property type="protein sequence ID" value="GAH74961.1"/>
    <property type="molecule type" value="Genomic_DNA"/>
</dbReference>
<dbReference type="CDD" id="cd02440">
    <property type="entry name" value="AdoMet_MTases"/>
    <property type="match status" value="1"/>
</dbReference>
<name>X1HXV5_9ZZZZ</name>
<dbReference type="InterPro" id="IPR002052">
    <property type="entry name" value="DNA_methylase_N6_adenine_CS"/>
</dbReference>
<dbReference type="GO" id="GO:0003676">
    <property type="term" value="F:nucleic acid binding"/>
    <property type="evidence" value="ECO:0007669"/>
    <property type="project" value="InterPro"/>
</dbReference>
<dbReference type="PANTHER" id="PTHR18895:SF74">
    <property type="entry name" value="MTRF1L RELEASE FACTOR GLUTAMINE METHYLTRANSFERASE"/>
    <property type="match status" value="1"/>
</dbReference>
<keyword evidence="4" id="KW-0949">S-adenosyl-L-methionine</keyword>
<dbReference type="PROSITE" id="PS00092">
    <property type="entry name" value="N6_MTASE"/>
    <property type="match status" value="1"/>
</dbReference>
<accession>X1HXV5</accession>
<reference evidence="7" key="1">
    <citation type="journal article" date="2014" name="Front. Microbiol.">
        <title>High frequency of phylogenetically diverse reductive dehalogenase-homologous genes in deep subseafloor sedimentary metagenomes.</title>
        <authorList>
            <person name="Kawai M."/>
            <person name="Futagami T."/>
            <person name="Toyoda A."/>
            <person name="Takaki Y."/>
            <person name="Nishi S."/>
            <person name="Hori S."/>
            <person name="Arai W."/>
            <person name="Tsubouchi T."/>
            <person name="Morono Y."/>
            <person name="Uchiyama I."/>
            <person name="Ito T."/>
            <person name="Fujiyama A."/>
            <person name="Inagaki F."/>
            <person name="Takami H."/>
        </authorList>
    </citation>
    <scope>NUCLEOTIDE SEQUENCE</scope>
    <source>
        <strain evidence="7">Expedition CK06-06</strain>
    </source>
</reference>
<dbReference type="GO" id="GO:0032259">
    <property type="term" value="P:methylation"/>
    <property type="evidence" value="ECO:0007669"/>
    <property type="project" value="UniProtKB-KW"/>
</dbReference>
<sequence length="175" mass="19122">IIDLGTGCGNIAISLATELPEAIVYAVDICGEALKVAASNAQLYHLKDRIVFLKGDLFHPLKGMNLTGRVDAVVSNPPYVARDEMGSLSPEVRKEPEIALDGGKKGLEFYQRIIPLTSAFLRRGGLLALEIGYGQIEKIKDMIACQEDMQPPRIIKDYQGIERIVLSKKKAAGEK</sequence>
<evidence type="ECO:0000256" key="3">
    <source>
        <dbReference type="ARBA" id="ARBA00022679"/>
    </source>
</evidence>
<dbReference type="InterPro" id="IPR004556">
    <property type="entry name" value="HemK-like"/>
</dbReference>
<organism evidence="7">
    <name type="scientific">marine sediment metagenome</name>
    <dbReference type="NCBI Taxonomy" id="412755"/>
    <lineage>
        <taxon>unclassified sequences</taxon>
        <taxon>metagenomes</taxon>
        <taxon>ecological metagenomes</taxon>
    </lineage>
</organism>